<dbReference type="CDD" id="cd00009">
    <property type="entry name" value="AAA"/>
    <property type="match status" value="1"/>
</dbReference>
<comment type="caution">
    <text evidence="5">The sequence shown here is derived from an EMBL/GenBank/DDBJ whole genome shotgun (WGS) entry which is preliminary data.</text>
</comment>
<organism evidence="5 6">
    <name type="scientific">Lactobacillus equicursoris</name>
    <dbReference type="NCBI Taxonomy" id="420645"/>
    <lineage>
        <taxon>Bacteria</taxon>
        <taxon>Bacillati</taxon>
        <taxon>Bacillota</taxon>
        <taxon>Bacilli</taxon>
        <taxon>Lactobacillales</taxon>
        <taxon>Lactobacillaceae</taxon>
        <taxon>Lactobacillus</taxon>
    </lineage>
</organism>
<dbReference type="RefSeq" id="WP_154487104.1">
    <property type="nucleotide sequence ID" value="NZ_VUMW01000020.1"/>
</dbReference>
<dbReference type="PRINTS" id="PR00300">
    <property type="entry name" value="CLPPROTEASEA"/>
</dbReference>
<dbReference type="PANTHER" id="PTHR11638">
    <property type="entry name" value="ATP-DEPENDENT CLP PROTEASE"/>
    <property type="match status" value="1"/>
</dbReference>
<dbReference type="SUPFAM" id="SSF52540">
    <property type="entry name" value="P-loop containing nucleoside triphosphate hydrolases"/>
    <property type="match status" value="2"/>
</dbReference>
<dbReference type="Pfam" id="PF00004">
    <property type="entry name" value="AAA"/>
    <property type="match status" value="1"/>
</dbReference>
<evidence type="ECO:0000256" key="1">
    <source>
        <dbReference type="ARBA" id="ARBA00022741"/>
    </source>
</evidence>
<dbReference type="Gene3D" id="3.40.50.300">
    <property type="entry name" value="P-loop containing nucleotide triphosphate hydrolases"/>
    <property type="match status" value="2"/>
</dbReference>
<name>A0A844FNM0_9LACO</name>
<dbReference type="GO" id="GO:0006508">
    <property type="term" value="P:proteolysis"/>
    <property type="evidence" value="ECO:0007669"/>
    <property type="project" value="UniProtKB-KW"/>
</dbReference>
<evidence type="ECO:0000256" key="2">
    <source>
        <dbReference type="ARBA" id="ARBA00022840"/>
    </source>
</evidence>
<dbReference type="EMBL" id="VUMW01000020">
    <property type="protein sequence ID" value="MST80224.1"/>
    <property type="molecule type" value="Genomic_DNA"/>
</dbReference>
<sequence>MTEFLQQKASDKMIMILKAPGQASANQDYFIYCQFADRGPYVFERFYQMPGKRSVLFSVLNLVARKQTLADLTLQDLVDHVNSELDDNISSYYQEVKDMTAAGFLYEEDGQARYFDLATGETAPNKAFAEILFDKPAKYSLQYFLTKKIPVNVKDTIAAGQPVTADTLQKAIDRGDGDLLDFDLIKELVAAGKADPNEAGKMRRTVIAAKSEKRRSHEAPIESLLIDYRKKAAEGKFEHVSFRGAVEEQLIATLTSHLHPNALLVGEAGVGKTAIVEDLALSLYEKRAPEKYLLGDAHIFELPIANLVSGSGMVGMLEKKVNDVIAFASKSENNVILFIDEIHQLFNRQAEGKIAEILKPALARGDLHVIGATTTQEVKDLANNPAFKRRFTQIKVPEFTDEETLALLKEKAPALTGKGKVEIPEAVFPKVVHLSSQMARVLGTHQPDAAITVLDQAITRAKILVDVAEDGDVPCIVDQAILDQVAKTILGSPAKMDLSTIKKCQKLFDQELIGQKAAKDSILKMLKSQALGLEKADKPRSFLFAGPSGTGKTEAAKLLAKGLFGDERKMVYINMTEYSIRGTITRLLGSPRGYIGSDSKQPLPLDSLKTSPCQIVLLDEFEKGSEEVQRVFMQALDEGYIRDAMDDYIDFSHAIVIATTNAGIEEMSEPTVGFGGPQIFGQKEISQILARHLPIELVNRFEDVVMFQPITQDEYRQILALNYGHLVEQAAVNRPDLSIVPKQMDADDPFIKKLAANFDPLKNARPAKRTVKAAMEEKMLEQYGAETIDLSA</sequence>
<dbReference type="GO" id="GO:0005524">
    <property type="term" value="F:ATP binding"/>
    <property type="evidence" value="ECO:0007669"/>
    <property type="project" value="UniProtKB-KW"/>
</dbReference>
<feature type="domain" description="AAA+ ATPase" evidence="4">
    <location>
        <begin position="538"/>
        <end position="711"/>
    </location>
</feature>
<dbReference type="InterPro" id="IPR050130">
    <property type="entry name" value="ClpA_ClpB"/>
</dbReference>
<protein>
    <submittedName>
        <fullName evidence="5">ATP-dependent Clp protease ATP-binding subunit</fullName>
    </submittedName>
</protein>
<dbReference type="AlphaFoldDB" id="A0A844FNM0"/>
<evidence type="ECO:0000259" key="4">
    <source>
        <dbReference type="SMART" id="SM00382"/>
    </source>
</evidence>
<keyword evidence="5" id="KW-0645">Protease</keyword>
<evidence type="ECO:0000256" key="3">
    <source>
        <dbReference type="ARBA" id="ARBA00025613"/>
    </source>
</evidence>
<feature type="domain" description="AAA+ ATPase" evidence="4">
    <location>
        <begin position="258"/>
        <end position="401"/>
    </location>
</feature>
<dbReference type="GO" id="GO:0016887">
    <property type="term" value="F:ATP hydrolysis activity"/>
    <property type="evidence" value="ECO:0007669"/>
    <property type="project" value="InterPro"/>
</dbReference>
<dbReference type="GO" id="GO:0005737">
    <property type="term" value="C:cytoplasm"/>
    <property type="evidence" value="ECO:0007669"/>
    <property type="project" value="TreeGrafter"/>
</dbReference>
<proteinExistence type="predicted"/>
<dbReference type="InterPro" id="IPR003593">
    <property type="entry name" value="AAA+_ATPase"/>
</dbReference>
<dbReference type="PANTHER" id="PTHR11638:SF18">
    <property type="entry name" value="HEAT SHOCK PROTEIN 104"/>
    <property type="match status" value="1"/>
</dbReference>
<evidence type="ECO:0000313" key="6">
    <source>
        <dbReference type="Proteomes" id="UP000452141"/>
    </source>
</evidence>
<dbReference type="InterPro" id="IPR001270">
    <property type="entry name" value="ClpA/B"/>
</dbReference>
<dbReference type="Gene3D" id="1.10.8.60">
    <property type="match status" value="1"/>
</dbReference>
<keyword evidence="2 5" id="KW-0067">ATP-binding</keyword>
<dbReference type="InterPro" id="IPR003959">
    <property type="entry name" value="ATPase_AAA_core"/>
</dbReference>
<comment type="function">
    <text evidence="3">Part of a stress-induced multi-chaperone system, it is involved in the recovery of the cell from heat-induced damage, in cooperation with DnaK, DnaJ and GrpE. Acts before DnaK, in the processing of protein aggregates. Protein binding stimulates the ATPase activity; ATP hydrolysis unfolds the denatured protein aggregates, which probably helps expose new hydrophobic binding sites on the surface of ClpB-bound aggregates, contributing to the solubilization and refolding of denatured protein aggregates by DnaK.</text>
</comment>
<gene>
    <name evidence="5" type="ORF">FYJ61_07125</name>
</gene>
<dbReference type="InterPro" id="IPR027417">
    <property type="entry name" value="P-loop_NTPase"/>
</dbReference>
<dbReference type="Proteomes" id="UP000452141">
    <property type="component" value="Unassembled WGS sequence"/>
</dbReference>
<accession>A0A844FNM0</accession>
<dbReference type="GO" id="GO:0034605">
    <property type="term" value="P:cellular response to heat"/>
    <property type="evidence" value="ECO:0007669"/>
    <property type="project" value="TreeGrafter"/>
</dbReference>
<keyword evidence="5" id="KW-0378">Hydrolase</keyword>
<dbReference type="SMART" id="SM00382">
    <property type="entry name" value="AAA"/>
    <property type="match status" value="2"/>
</dbReference>
<dbReference type="Pfam" id="PF07724">
    <property type="entry name" value="AAA_2"/>
    <property type="match status" value="1"/>
</dbReference>
<evidence type="ECO:0000313" key="5">
    <source>
        <dbReference type="EMBL" id="MST80224.1"/>
    </source>
</evidence>
<reference evidence="5 6" key="1">
    <citation type="submission" date="2019-08" db="EMBL/GenBank/DDBJ databases">
        <title>In-depth cultivation of the pig gut microbiome towards novel bacterial diversity and tailored functional studies.</title>
        <authorList>
            <person name="Wylensek D."/>
            <person name="Hitch T.C.A."/>
            <person name="Clavel T."/>
        </authorList>
    </citation>
    <scope>NUCLEOTIDE SEQUENCE [LARGE SCALE GENOMIC DNA]</scope>
    <source>
        <strain evidence="5 6">WCA-470BD-2E</strain>
    </source>
</reference>
<keyword evidence="1" id="KW-0547">Nucleotide-binding</keyword>
<dbReference type="GO" id="GO:0008233">
    <property type="term" value="F:peptidase activity"/>
    <property type="evidence" value="ECO:0007669"/>
    <property type="project" value="UniProtKB-KW"/>
</dbReference>